<evidence type="ECO:0000259" key="8">
    <source>
        <dbReference type="PROSITE" id="PS50928"/>
    </source>
</evidence>
<accession>A0A1H3QQY6</accession>
<evidence type="ECO:0000256" key="3">
    <source>
        <dbReference type="ARBA" id="ARBA00022475"/>
    </source>
</evidence>
<sequence length="278" mass="30981">MKQNTFGKWMNSLGILFLLLLILMSITAEWIAPYDPVQVDMSNRLQPPSKEHLMGTDAMGRDVLSRIIYGGRTSMILATVASSGTMIIGLFFGILGGYFGKWLDEIIQIFVKIFQSLPPLSFMLAIAGILGPGFQSILIASLIVSWADFSRVVRAEILKIREESFVEGLRVLGAGHGYIIFRHILPTIIGPFMVLFTAQVGRTIIAIASLSYLGLGLQPPQPDWGVMIFDAKTYMRTDPHLMYFPGIFIIGFCFSVNLLGDALRDFFDTSERKDQPFL</sequence>
<dbReference type="STRING" id="159292.SAMN05192546_11075"/>
<feature type="transmembrane region" description="Helical" evidence="7">
    <location>
        <begin position="242"/>
        <end position="263"/>
    </location>
</feature>
<feature type="transmembrane region" description="Helical" evidence="7">
    <location>
        <begin position="75"/>
        <end position="99"/>
    </location>
</feature>
<organism evidence="9 10">
    <name type="scientific">Tindallia californiensis</name>
    <dbReference type="NCBI Taxonomy" id="159292"/>
    <lineage>
        <taxon>Bacteria</taxon>
        <taxon>Bacillati</taxon>
        <taxon>Bacillota</taxon>
        <taxon>Clostridia</taxon>
        <taxon>Peptostreptococcales</taxon>
        <taxon>Tindalliaceae</taxon>
        <taxon>Tindallia</taxon>
    </lineage>
</organism>
<evidence type="ECO:0000313" key="10">
    <source>
        <dbReference type="Proteomes" id="UP000199230"/>
    </source>
</evidence>
<keyword evidence="5 7" id="KW-1133">Transmembrane helix</keyword>
<dbReference type="PANTHER" id="PTHR43386:SF1">
    <property type="entry name" value="D,D-DIPEPTIDE TRANSPORT SYSTEM PERMEASE PROTEIN DDPC-RELATED"/>
    <property type="match status" value="1"/>
</dbReference>
<gene>
    <name evidence="9" type="ORF">SAMN05192546_11075</name>
</gene>
<name>A0A1H3QQY6_9FIRM</name>
<dbReference type="EMBL" id="FNPV01000010">
    <property type="protein sequence ID" value="SDZ16012.1"/>
    <property type="molecule type" value="Genomic_DNA"/>
</dbReference>
<evidence type="ECO:0000256" key="4">
    <source>
        <dbReference type="ARBA" id="ARBA00022692"/>
    </source>
</evidence>
<keyword evidence="3" id="KW-1003">Cell membrane</keyword>
<dbReference type="RefSeq" id="WP_093315148.1">
    <property type="nucleotide sequence ID" value="NZ_FNPV01000010.1"/>
</dbReference>
<comment type="subcellular location">
    <subcellularLocation>
        <location evidence="1 7">Cell membrane</location>
        <topology evidence="1 7">Multi-pass membrane protein</topology>
    </subcellularLocation>
</comment>
<evidence type="ECO:0000256" key="1">
    <source>
        <dbReference type="ARBA" id="ARBA00004651"/>
    </source>
</evidence>
<dbReference type="AlphaFoldDB" id="A0A1H3QQY6"/>
<keyword evidence="6 7" id="KW-0472">Membrane</keyword>
<evidence type="ECO:0000313" key="9">
    <source>
        <dbReference type="EMBL" id="SDZ16012.1"/>
    </source>
</evidence>
<proteinExistence type="inferred from homology"/>
<keyword evidence="4 7" id="KW-0812">Transmembrane</keyword>
<dbReference type="InterPro" id="IPR025966">
    <property type="entry name" value="OppC_N"/>
</dbReference>
<dbReference type="PANTHER" id="PTHR43386">
    <property type="entry name" value="OLIGOPEPTIDE TRANSPORT SYSTEM PERMEASE PROTEIN APPC"/>
    <property type="match status" value="1"/>
</dbReference>
<reference evidence="9 10" key="1">
    <citation type="submission" date="2016-10" db="EMBL/GenBank/DDBJ databases">
        <authorList>
            <person name="de Groot N.N."/>
        </authorList>
    </citation>
    <scope>NUCLEOTIDE SEQUENCE [LARGE SCALE GENOMIC DNA]</scope>
    <source>
        <strain evidence="9 10">APO</strain>
    </source>
</reference>
<keyword evidence="10" id="KW-1185">Reference proteome</keyword>
<dbReference type="Proteomes" id="UP000199230">
    <property type="component" value="Unassembled WGS sequence"/>
</dbReference>
<dbReference type="Pfam" id="PF12911">
    <property type="entry name" value="OppC_N"/>
    <property type="match status" value="1"/>
</dbReference>
<dbReference type="Gene3D" id="1.10.3720.10">
    <property type="entry name" value="MetI-like"/>
    <property type="match status" value="1"/>
</dbReference>
<protein>
    <submittedName>
        <fullName evidence="9">Peptide/nickel transport system permease protein</fullName>
    </submittedName>
</protein>
<feature type="domain" description="ABC transmembrane type-1" evidence="8">
    <location>
        <begin position="71"/>
        <end position="260"/>
    </location>
</feature>
<comment type="similarity">
    <text evidence="7">Belongs to the binding-protein-dependent transport system permease family.</text>
</comment>
<evidence type="ECO:0000256" key="7">
    <source>
        <dbReference type="RuleBase" id="RU363032"/>
    </source>
</evidence>
<dbReference type="OrthoDB" id="9783218at2"/>
<dbReference type="CDD" id="cd06261">
    <property type="entry name" value="TM_PBP2"/>
    <property type="match status" value="1"/>
</dbReference>
<evidence type="ECO:0000256" key="6">
    <source>
        <dbReference type="ARBA" id="ARBA00023136"/>
    </source>
</evidence>
<evidence type="ECO:0000256" key="5">
    <source>
        <dbReference type="ARBA" id="ARBA00022989"/>
    </source>
</evidence>
<dbReference type="GO" id="GO:0005886">
    <property type="term" value="C:plasma membrane"/>
    <property type="evidence" value="ECO:0007669"/>
    <property type="project" value="UniProtKB-SubCell"/>
</dbReference>
<dbReference type="Pfam" id="PF00528">
    <property type="entry name" value="BPD_transp_1"/>
    <property type="match status" value="1"/>
</dbReference>
<dbReference type="SUPFAM" id="SSF161098">
    <property type="entry name" value="MetI-like"/>
    <property type="match status" value="1"/>
</dbReference>
<dbReference type="InterPro" id="IPR035906">
    <property type="entry name" value="MetI-like_sf"/>
</dbReference>
<feature type="transmembrane region" description="Helical" evidence="7">
    <location>
        <begin position="120"/>
        <end position="144"/>
    </location>
</feature>
<dbReference type="GO" id="GO:0055085">
    <property type="term" value="P:transmembrane transport"/>
    <property type="evidence" value="ECO:0007669"/>
    <property type="project" value="InterPro"/>
</dbReference>
<dbReference type="InterPro" id="IPR050366">
    <property type="entry name" value="BP-dependent_transpt_permease"/>
</dbReference>
<dbReference type="InterPro" id="IPR000515">
    <property type="entry name" value="MetI-like"/>
</dbReference>
<dbReference type="PROSITE" id="PS50928">
    <property type="entry name" value="ABC_TM1"/>
    <property type="match status" value="1"/>
</dbReference>
<evidence type="ECO:0000256" key="2">
    <source>
        <dbReference type="ARBA" id="ARBA00022448"/>
    </source>
</evidence>
<keyword evidence="2 7" id="KW-0813">Transport</keyword>